<gene>
    <name evidence="8" type="primary">Mylk_2</name>
    <name evidence="8" type="ORF">THACHL_R10892</name>
</gene>
<dbReference type="EMBL" id="VZTW01051751">
    <property type="protein sequence ID" value="NXU31202.1"/>
    <property type="molecule type" value="Genomic_DNA"/>
</dbReference>
<organism evidence="8 9">
    <name type="scientific">Thalassarche chlororhynchos</name>
    <name type="common">Atlantic yellow-nosed albatross</name>
    <name type="synonym">Diomedea chlororhynchos</name>
    <dbReference type="NCBI Taxonomy" id="54017"/>
    <lineage>
        <taxon>Eukaryota</taxon>
        <taxon>Metazoa</taxon>
        <taxon>Chordata</taxon>
        <taxon>Craniata</taxon>
        <taxon>Vertebrata</taxon>
        <taxon>Euteleostomi</taxon>
        <taxon>Archelosauria</taxon>
        <taxon>Archosauria</taxon>
        <taxon>Dinosauria</taxon>
        <taxon>Saurischia</taxon>
        <taxon>Theropoda</taxon>
        <taxon>Coelurosauria</taxon>
        <taxon>Aves</taxon>
        <taxon>Neognathae</taxon>
        <taxon>Neoaves</taxon>
        <taxon>Aequornithes</taxon>
        <taxon>Procellariiformes</taxon>
        <taxon>Diomedeidae</taxon>
        <taxon>Thalassarche</taxon>
    </lineage>
</organism>
<dbReference type="InterPro" id="IPR011009">
    <property type="entry name" value="Kinase-like_dom_sf"/>
</dbReference>
<evidence type="ECO:0000256" key="2">
    <source>
        <dbReference type="ARBA" id="ARBA00022527"/>
    </source>
</evidence>
<evidence type="ECO:0000313" key="8">
    <source>
        <dbReference type="EMBL" id="NXU31202.1"/>
    </source>
</evidence>
<evidence type="ECO:0000256" key="6">
    <source>
        <dbReference type="ARBA" id="ARBA00022840"/>
    </source>
</evidence>
<accession>A0A7L3JP95</accession>
<keyword evidence="5" id="KW-0418">Kinase</keyword>
<name>A0A7L3JP95_THACH</name>
<evidence type="ECO:0000256" key="3">
    <source>
        <dbReference type="ARBA" id="ARBA00022679"/>
    </source>
</evidence>
<comment type="caution">
    <text evidence="8">The sequence shown here is derived from an EMBL/GenBank/DDBJ whole genome shotgun (WGS) entry which is preliminary data.</text>
</comment>
<evidence type="ECO:0000256" key="4">
    <source>
        <dbReference type="ARBA" id="ARBA00022741"/>
    </source>
</evidence>
<evidence type="ECO:0000256" key="1">
    <source>
        <dbReference type="ARBA" id="ARBA00006692"/>
    </source>
</evidence>
<keyword evidence="2" id="KW-0723">Serine/threonine-protein kinase</keyword>
<feature type="domain" description="Protein kinase" evidence="7">
    <location>
        <begin position="1"/>
        <end position="86"/>
    </location>
</feature>
<dbReference type="OrthoDB" id="6070751at2759"/>
<evidence type="ECO:0000259" key="7">
    <source>
        <dbReference type="PROSITE" id="PS50011"/>
    </source>
</evidence>
<keyword evidence="4" id="KW-0547">Nucleotide-binding</keyword>
<feature type="non-terminal residue" evidence="8">
    <location>
        <position position="1"/>
    </location>
</feature>
<dbReference type="GO" id="GO:0043065">
    <property type="term" value="P:positive regulation of apoptotic process"/>
    <property type="evidence" value="ECO:0007669"/>
    <property type="project" value="TreeGrafter"/>
</dbReference>
<keyword evidence="6" id="KW-0067">ATP-binding</keyword>
<dbReference type="Proteomes" id="UP000556761">
    <property type="component" value="Unassembled WGS sequence"/>
</dbReference>
<dbReference type="GO" id="GO:0004674">
    <property type="term" value="F:protein serine/threonine kinase activity"/>
    <property type="evidence" value="ECO:0007669"/>
    <property type="project" value="UniProtKB-KW"/>
</dbReference>
<proteinExistence type="inferred from homology"/>
<dbReference type="PANTHER" id="PTHR24342:SF20">
    <property type="entry name" value="MYOSIN LIGHT CHAIN KINASE, SMOOTH MUSCLE"/>
    <property type="match status" value="1"/>
</dbReference>
<feature type="non-terminal residue" evidence="8">
    <location>
        <position position="86"/>
    </location>
</feature>
<dbReference type="InterPro" id="IPR000719">
    <property type="entry name" value="Prot_kinase_dom"/>
</dbReference>
<evidence type="ECO:0000313" key="9">
    <source>
        <dbReference type="Proteomes" id="UP000556761"/>
    </source>
</evidence>
<reference evidence="8 9" key="1">
    <citation type="submission" date="2019-09" db="EMBL/GenBank/DDBJ databases">
        <title>Bird 10,000 Genomes (B10K) Project - Family phase.</title>
        <authorList>
            <person name="Zhang G."/>
        </authorList>
    </citation>
    <scope>NUCLEOTIDE SEQUENCE [LARGE SCALE GENOMIC DNA]</scope>
    <source>
        <strain evidence="8">B10K-DU-029-24</strain>
        <tissue evidence="8">Muscle</tissue>
    </source>
</reference>
<keyword evidence="9" id="KW-1185">Reference proteome</keyword>
<dbReference type="GO" id="GO:0005634">
    <property type="term" value="C:nucleus"/>
    <property type="evidence" value="ECO:0007669"/>
    <property type="project" value="TreeGrafter"/>
</dbReference>
<dbReference type="Gene3D" id="1.10.510.10">
    <property type="entry name" value="Transferase(Phosphotransferase) domain 1"/>
    <property type="match status" value="1"/>
</dbReference>
<dbReference type="GO" id="GO:0035556">
    <property type="term" value="P:intracellular signal transduction"/>
    <property type="evidence" value="ECO:0007669"/>
    <property type="project" value="TreeGrafter"/>
</dbReference>
<evidence type="ECO:0000256" key="5">
    <source>
        <dbReference type="ARBA" id="ARBA00022777"/>
    </source>
</evidence>
<dbReference type="GO" id="GO:0005524">
    <property type="term" value="F:ATP binding"/>
    <property type="evidence" value="ECO:0007669"/>
    <property type="project" value="UniProtKB-KW"/>
</dbReference>
<sequence length="86" mass="9618">LKVLFGTPEFVAPEVINYEPIGYETDMWSIGVICYILVSGLSPFMGDNDNETLANVTSATWDFDDEAFDEISDDAKDFISNLLKKD</sequence>
<dbReference type="PANTHER" id="PTHR24342">
    <property type="entry name" value="SERINE/THREONINE-PROTEIN KINASE 17"/>
    <property type="match status" value="1"/>
</dbReference>
<protein>
    <submittedName>
        <fullName evidence="8">MYLK protein</fullName>
    </submittedName>
</protein>
<comment type="similarity">
    <text evidence="1">Belongs to the protein kinase superfamily. CAMK Ser/Thr protein kinase family.</text>
</comment>
<dbReference type="AlphaFoldDB" id="A0A7L3JP95"/>
<keyword evidence="3" id="KW-0808">Transferase</keyword>
<dbReference type="SUPFAM" id="SSF56112">
    <property type="entry name" value="Protein kinase-like (PK-like)"/>
    <property type="match status" value="1"/>
</dbReference>
<dbReference type="Pfam" id="PF00069">
    <property type="entry name" value="Pkinase"/>
    <property type="match status" value="1"/>
</dbReference>
<dbReference type="PROSITE" id="PS50011">
    <property type="entry name" value="PROTEIN_KINASE_DOM"/>
    <property type="match status" value="1"/>
</dbReference>